<dbReference type="Gene3D" id="1.20.930.10">
    <property type="entry name" value="Conserved domain common to transcription factors TFIIS, elongin A, CRSP70"/>
    <property type="match status" value="1"/>
</dbReference>
<dbReference type="InterPro" id="IPR036575">
    <property type="entry name" value="TFIIS_cen_dom_sf"/>
</dbReference>
<dbReference type="Pfam" id="PF07500">
    <property type="entry name" value="TFIIS_M"/>
    <property type="match status" value="1"/>
</dbReference>
<dbReference type="InterPro" id="IPR003618">
    <property type="entry name" value="TFIIS_cen_dom"/>
</dbReference>
<dbReference type="PROSITE" id="PS51321">
    <property type="entry name" value="TFIIS_CENTRAL"/>
    <property type="match status" value="1"/>
</dbReference>
<dbReference type="GO" id="GO:0005634">
    <property type="term" value="C:nucleus"/>
    <property type="evidence" value="ECO:0007669"/>
    <property type="project" value="UniProtKB-SubCell"/>
</dbReference>
<dbReference type="Gene3D" id="2.20.25.10">
    <property type="match status" value="1"/>
</dbReference>
<dbReference type="InterPro" id="IPR035100">
    <property type="entry name" value="TF_IIS-typ"/>
</dbReference>
<dbReference type="SUPFAM" id="SSF46942">
    <property type="entry name" value="Elongation factor TFIIS domain 2"/>
    <property type="match status" value="1"/>
</dbReference>
<dbReference type="Pfam" id="PF08711">
    <property type="entry name" value="Med26"/>
    <property type="match status" value="1"/>
</dbReference>
<sequence>MERYGDIMALLGDLDKLHITAEQLEATDVVKVLYRLLKSCKDEGAKKTVKHLLTKWKRQYSKERQGIKCTDERKDTELSCDVSAVDETGDGDKGISAQTSSAFPDLSSVRPKCVQLLLSALRPEPSDQDKAASLAEDIEKNIYEHHKSCQIKYKICVRSKIANLKNPKSSHLRSGLLSGLLSPEAFAQMSVEEMASTELRQLREEYSSLGVKERQLPQGVEGTQTQKIRCKQCGASDCKVTQMPRAGPDEDAMTFVTCSLCGQQWYHSGWICF</sequence>
<reference evidence="4" key="2">
    <citation type="submission" date="2025-08" db="UniProtKB">
        <authorList>
            <consortium name="Ensembl"/>
        </authorList>
    </citation>
    <scope>IDENTIFICATION</scope>
</reference>
<feature type="domain" description="TFIIS N-terminal" evidence="2">
    <location>
        <begin position="1"/>
        <end position="63"/>
    </location>
</feature>
<evidence type="ECO:0000313" key="5">
    <source>
        <dbReference type="Proteomes" id="UP000472271"/>
    </source>
</evidence>
<protein>
    <submittedName>
        <fullName evidence="4">Transcription elongation factor A N-terminal and central domain containing</fullName>
    </submittedName>
</protein>
<keyword evidence="5" id="KW-1185">Reference proteome</keyword>
<dbReference type="Gene3D" id="1.10.472.30">
    <property type="entry name" value="Transcription elongation factor S-II, central domain"/>
    <property type="match status" value="1"/>
</dbReference>
<evidence type="ECO:0000313" key="4">
    <source>
        <dbReference type="Ensembl" id="ENSSORP00005046057.1"/>
    </source>
</evidence>
<dbReference type="AlphaFoldDB" id="A0A673BZE5"/>
<keyword evidence="1" id="KW-0539">Nucleus</keyword>
<dbReference type="PIRSF" id="PIRSF006704">
    <property type="entry name" value="TF_IIS"/>
    <property type="match status" value="1"/>
</dbReference>
<dbReference type="InterPro" id="IPR017923">
    <property type="entry name" value="TFIIS_N"/>
</dbReference>
<comment type="subcellular location">
    <subcellularLocation>
        <location evidence="1">Nucleus</location>
    </subcellularLocation>
</comment>
<dbReference type="Proteomes" id="UP000472271">
    <property type="component" value="Chromosome 2"/>
</dbReference>
<gene>
    <name evidence="4" type="primary">tceanc</name>
</gene>
<dbReference type="InterPro" id="IPR035441">
    <property type="entry name" value="TFIIS/LEDGF_dom_sf"/>
</dbReference>
<dbReference type="Ensembl" id="ENSSORT00005047213.1">
    <property type="protein sequence ID" value="ENSSORP00005046057.1"/>
    <property type="gene ID" value="ENSSORG00005021099.1"/>
</dbReference>
<proteinExistence type="predicted"/>
<evidence type="ECO:0000256" key="1">
    <source>
        <dbReference type="PROSITE-ProRule" id="PRU00649"/>
    </source>
</evidence>
<evidence type="ECO:0000259" key="3">
    <source>
        <dbReference type="PROSITE" id="PS51321"/>
    </source>
</evidence>
<organism evidence="4 5">
    <name type="scientific">Sphaeramia orbicularis</name>
    <name type="common">orbiculate cardinalfish</name>
    <dbReference type="NCBI Taxonomy" id="375764"/>
    <lineage>
        <taxon>Eukaryota</taxon>
        <taxon>Metazoa</taxon>
        <taxon>Chordata</taxon>
        <taxon>Craniata</taxon>
        <taxon>Vertebrata</taxon>
        <taxon>Euteleostomi</taxon>
        <taxon>Actinopterygii</taxon>
        <taxon>Neopterygii</taxon>
        <taxon>Teleostei</taxon>
        <taxon>Neoteleostei</taxon>
        <taxon>Acanthomorphata</taxon>
        <taxon>Gobiaria</taxon>
        <taxon>Kurtiformes</taxon>
        <taxon>Apogonoidei</taxon>
        <taxon>Apogonidae</taxon>
        <taxon>Apogoninae</taxon>
        <taxon>Sphaeramia</taxon>
    </lineage>
</organism>
<dbReference type="SUPFAM" id="SSF47676">
    <property type="entry name" value="Conserved domain common to transcription factors TFIIS, elongin A, CRSP70"/>
    <property type="match status" value="1"/>
</dbReference>
<feature type="domain" description="TFIIS central" evidence="3">
    <location>
        <begin position="109"/>
        <end position="222"/>
    </location>
</feature>
<dbReference type="PANTHER" id="PTHR11477">
    <property type="entry name" value="TRANSCRIPTION FACTOR S-II ZINC FINGER DOMAIN-CONTAINING PROTEIN"/>
    <property type="match status" value="1"/>
</dbReference>
<name>A0A673BZE5_9TELE</name>
<dbReference type="SMART" id="SM00510">
    <property type="entry name" value="TFS2M"/>
    <property type="match status" value="1"/>
</dbReference>
<accession>A0A673BZE5</accession>
<dbReference type="PROSITE" id="PS51319">
    <property type="entry name" value="TFIIS_N"/>
    <property type="match status" value="1"/>
</dbReference>
<reference evidence="4" key="1">
    <citation type="submission" date="2019-06" db="EMBL/GenBank/DDBJ databases">
        <authorList>
            <consortium name="Wellcome Sanger Institute Data Sharing"/>
        </authorList>
    </citation>
    <scope>NUCLEOTIDE SEQUENCE [LARGE SCALE GENOMIC DNA]</scope>
</reference>
<dbReference type="GO" id="GO:0006351">
    <property type="term" value="P:DNA-templated transcription"/>
    <property type="evidence" value="ECO:0007669"/>
    <property type="project" value="InterPro"/>
</dbReference>
<reference evidence="4" key="3">
    <citation type="submission" date="2025-09" db="UniProtKB">
        <authorList>
            <consortium name="Ensembl"/>
        </authorList>
    </citation>
    <scope>IDENTIFICATION</scope>
</reference>
<dbReference type="SUPFAM" id="SSF57783">
    <property type="entry name" value="Zinc beta-ribbon"/>
    <property type="match status" value="1"/>
</dbReference>
<dbReference type="PANTHER" id="PTHR11477:SF3">
    <property type="entry name" value="TRANSCRIPTION ELONGATION FACTOR A PROTEIN 2"/>
    <property type="match status" value="1"/>
</dbReference>
<evidence type="ECO:0000259" key="2">
    <source>
        <dbReference type="PROSITE" id="PS51319"/>
    </source>
</evidence>